<dbReference type="GO" id="GO:0000122">
    <property type="term" value="P:negative regulation of transcription by RNA polymerase II"/>
    <property type="evidence" value="ECO:0007669"/>
    <property type="project" value="TreeGrafter"/>
</dbReference>
<protein>
    <submittedName>
        <fullName evidence="2">Folliculin</fullName>
    </submittedName>
</protein>
<gene>
    <name evidence="2" type="ORF">PACLA_8A013725</name>
</gene>
<accession>A0A6S7KF44</accession>
<sequence>SSQSSTSEGSISSSKSSQPKSKQCEACRSIPADHPGFLSIDKHAHVSYTSRRNPAHQDIYSVVRQACVRSLSCEICPGREGPIFFGEDANGYVLSHTFFLKDSQARGLQR</sequence>
<dbReference type="EMBL" id="CACRXK020027105">
    <property type="protein sequence ID" value="CAB4040680.1"/>
    <property type="molecule type" value="Genomic_DNA"/>
</dbReference>
<dbReference type="PANTHER" id="PTHR31441:SF2">
    <property type="entry name" value="FOLLICULIN"/>
    <property type="match status" value="1"/>
</dbReference>
<evidence type="ECO:0000313" key="3">
    <source>
        <dbReference type="Proteomes" id="UP001152795"/>
    </source>
</evidence>
<dbReference type="Proteomes" id="UP001152795">
    <property type="component" value="Unassembled WGS sequence"/>
</dbReference>
<organism evidence="2 3">
    <name type="scientific">Paramuricea clavata</name>
    <name type="common">Red gorgonian</name>
    <name type="synonym">Violescent sea-whip</name>
    <dbReference type="NCBI Taxonomy" id="317549"/>
    <lineage>
        <taxon>Eukaryota</taxon>
        <taxon>Metazoa</taxon>
        <taxon>Cnidaria</taxon>
        <taxon>Anthozoa</taxon>
        <taxon>Octocorallia</taxon>
        <taxon>Malacalcyonacea</taxon>
        <taxon>Plexauridae</taxon>
        <taxon>Paramuricea</taxon>
    </lineage>
</organism>
<feature type="non-terminal residue" evidence="2">
    <location>
        <position position="1"/>
    </location>
</feature>
<comment type="caution">
    <text evidence="2">The sequence shown here is derived from an EMBL/GenBank/DDBJ whole genome shotgun (WGS) entry which is preliminary data.</text>
</comment>
<reference evidence="2" key="1">
    <citation type="submission" date="2020-04" db="EMBL/GenBank/DDBJ databases">
        <authorList>
            <person name="Alioto T."/>
            <person name="Alioto T."/>
            <person name="Gomez Garrido J."/>
        </authorList>
    </citation>
    <scope>NUCLEOTIDE SEQUENCE</scope>
    <source>
        <strain evidence="2">A484AB</strain>
    </source>
</reference>
<dbReference type="GO" id="GO:0005829">
    <property type="term" value="C:cytosol"/>
    <property type="evidence" value="ECO:0007669"/>
    <property type="project" value="TreeGrafter"/>
</dbReference>
<dbReference type="GO" id="GO:0005096">
    <property type="term" value="F:GTPase activator activity"/>
    <property type="evidence" value="ECO:0007669"/>
    <property type="project" value="InterPro"/>
</dbReference>
<dbReference type="Pfam" id="PF11704">
    <property type="entry name" value="Folliculin"/>
    <property type="match status" value="1"/>
</dbReference>
<feature type="non-terminal residue" evidence="2">
    <location>
        <position position="110"/>
    </location>
</feature>
<evidence type="ECO:0000313" key="2">
    <source>
        <dbReference type="EMBL" id="CAB4040680.1"/>
    </source>
</evidence>
<proteinExistence type="predicted"/>
<feature type="region of interest" description="Disordered" evidence="1">
    <location>
        <begin position="1"/>
        <end position="25"/>
    </location>
</feature>
<feature type="compositionally biased region" description="Low complexity" evidence="1">
    <location>
        <begin position="1"/>
        <end position="21"/>
    </location>
</feature>
<dbReference type="InterPro" id="IPR021713">
    <property type="entry name" value="Folliculin"/>
</dbReference>
<keyword evidence="3" id="KW-1185">Reference proteome</keyword>
<dbReference type="PANTHER" id="PTHR31441">
    <property type="entry name" value="FOLLICULIN FAMILY MEMBER"/>
    <property type="match status" value="1"/>
</dbReference>
<dbReference type="InterPro" id="IPR037521">
    <property type="entry name" value="FLCN/SMCR8_DENN"/>
</dbReference>
<evidence type="ECO:0000256" key="1">
    <source>
        <dbReference type="SAM" id="MobiDB-lite"/>
    </source>
</evidence>
<dbReference type="PROSITE" id="PS51834">
    <property type="entry name" value="DENN_FLCN_SMCR8"/>
    <property type="match status" value="1"/>
</dbReference>
<dbReference type="AlphaFoldDB" id="A0A6S7KF44"/>
<dbReference type="GO" id="GO:1904263">
    <property type="term" value="P:positive regulation of TORC1 signaling"/>
    <property type="evidence" value="ECO:0007669"/>
    <property type="project" value="TreeGrafter"/>
</dbReference>
<dbReference type="InterPro" id="IPR037520">
    <property type="entry name" value="Folliculin/SMCR8_longin"/>
</dbReference>
<dbReference type="OrthoDB" id="5599713at2759"/>
<name>A0A6S7KF44_PARCT</name>